<dbReference type="GO" id="GO:0003677">
    <property type="term" value="F:DNA binding"/>
    <property type="evidence" value="ECO:0007669"/>
    <property type="project" value="InterPro"/>
</dbReference>
<proteinExistence type="predicted"/>
<dbReference type="CDD" id="cd00093">
    <property type="entry name" value="HTH_XRE"/>
    <property type="match status" value="1"/>
</dbReference>
<dbReference type="PROSITE" id="PS50943">
    <property type="entry name" value="HTH_CROC1"/>
    <property type="match status" value="1"/>
</dbReference>
<dbReference type="EMBL" id="LDPH01000004">
    <property type="protein sequence ID" value="KLV27260.1"/>
    <property type="molecule type" value="Genomic_DNA"/>
</dbReference>
<keyword evidence="3" id="KW-1185">Reference proteome</keyword>
<dbReference type="SUPFAM" id="SSF47413">
    <property type="entry name" value="lambda repressor-like DNA-binding domains"/>
    <property type="match status" value="1"/>
</dbReference>
<dbReference type="Proteomes" id="UP000036045">
    <property type="component" value="Unassembled WGS sequence"/>
</dbReference>
<comment type="caution">
    <text evidence="2">The sequence shown here is derived from an EMBL/GenBank/DDBJ whole genome shotgun (WGS) entry which is preliminary data.</text>
</comment>
<dbReference type="InterPro" id="IPR001387">
    <property type="entry name" value="Cro/C1-type_HTH"/>
</dbReference>
<dbReference type="RefSeq" id="WP_047941242.1">
    <property type="nucleotide sequence ID" value="NZ_LDPH01000004.1"/>
</dbReference>
<evidence type="ECO:0000259" key="1">
    <source>
        <dbReference type="PROSITE" id="PS50943"/>
    </source>
</evidence>
<dbReference type="AlphaFoldDB" id="A0A0J1LEC6"/>
<dbReference type="Pfam" id="PF01381">
    <property type="entry name" value="HTH_3"/>
    <property type="match status" value="1"/>
</dbReference>
<dbReference type="SMART" id="SM00530">
    <property type="entry name" value="HTH_XRE"/>
    <property type="match status" value="1"/>
</dbReference>
<dbReference type="OrthoDB" id="1798756at2"/>
<reference evidence="2 3" key="1">
    <citation type="submission" date="2015-05" db="EMBL/GenBank/DDBJ databases">
        <title>Whole genome sequence and identification of bacterial endophytes from Costus igneus.</title>
        <authorList>
            <person name="Lee Y.P."/>
            <person name="Gan H.M."/>
            <person name="Eng W."/>
            <person name="Wheatley M.S."/>
            <person name="Caraballo A."/>
            <person name="Polter S."/>
            <person name="Savka M.A."/>
            <person name="Hudson A.O."/>
        </authorList>
    </citation>
    <scope>NUCLEOTIDE SEQUENCE [LARGE SCALE GENOMIC DNA]</scope>
    <source>
        <strain evidence="2 3">RIT379</strain>
    </source>
</reference>
<gene>
    <name evidence="2" type="ORF">ABW02_07010</name>
</gene>
<dbReference type="Gene3D" id="1.10.260.40">
    <property type="entry name" value="lambda repressor-like DNA-binding domains"/>
    <property type="match status" value="1"/>
</dbReference>
<protein>
    <submittedName>
        <fullName evidence="2">Cro/Cl family transcriptional regulator</fullName>
    </submittedName>
</protein>
<sequence>MNRVFQISLAAARVNAGLKQVEAAKELGITEKTLGGYERGQTAIPGHVLQKAAKLYDIPSDLIRLPNVNDGKHDDEFFLNRSTV</sequence>
<evidence type="ECO:0000313" key="3">
    <source>
        <dbReference type="Proteomes" id="UP000036045"/>
    </source>
</evidence>
<organism evidence="2 3">
    <name type="scientific">Niallia circulans</name>
    <name type="common">Bacillus circulans</name>
    <dbReference type="NCBI Taxonomy" id="1397"/>
    <lineage>
        <taxon>Bacteria</taxon>
        <taxon>Bacillati</taxon>
        <taxon>Bacillota</taxon>
        <taxon>Bacilli</taxon>
        <taxon>Bacillales</taxon>
        <taxon>Bacillaceae</taxon>
        <taxon>Niallia</taxon>
    </lineage>
</organism>
<accession>A0A0J1LEC6</accession>
<name>A0A0J1LEC6_NIACI</name>
<dbReference type="PATRIC" id="fig|1397.4.peg.4087"/>
<dbReference type="InterPro" id="IPR010982">
    <property type="entry name" value="Lambda_DNA-bd_dom_sf"/>
</dbReference>
<feature type="domain" description="HTH cro/C1-type" evidence="1">
    <location>
        <begin position="9"/>
        <end position="63"/>
    </location>
</feature>
<evidence type="ECO:0000313" key="2">
    <source>
        <dbReference type="EMBL" id="KLV27260.1"/>
    </source>
</evidence>